<protein>
    <submittedName>
        <fullName evidence="2">Uncharacterized protein</fullName>
    </submittedName>
</protein>
<sequence length="166" mass="18520">MVLQGLQIPLKGDPKEVEAFHNKIGQIKEELKMPTNAQRLQQLMEFNMVTADYDVKAFLALMSHSMPGDVVTECVTLVDNIEEETGEILRFGDNPNFKKFISQMQGVLEAYGVVGANVEQLELEAEKELLDGLRAEAQEEMETVKENHDLKFLNVDAGNLKPTIGG</sequence>
<evidence type="ECO:0000256" key="1">
    <source>
        <dbReference type="SAM" id="Coils"/>
    </source>
</evidence>
<accession>A0A8S1JF03</accession>
<dbReference type="Proteomes" id="UP000708148">
    <property type="component" value="Unassembled WGS sequence"/>
</dbReference>
<organism evidence="2 3">
    <name type="scientific">Ostreobium quekettii</name>
    <dbReference type="NCBI Taxonomy" id="121088"/>
    <lineage>
        <taxon>Eukaryota</taxon>
        <taxon>Viridiplantae</taxon>
        <taxon>Chlorophyta</taxon>
        <taxon>core chlorophytes</taxon>
        <taxon>Ulvophyceae</taxon>
        <taxon>TCBD clade</taxon>
        <taxon>Bryopsidales</taxon>
        <taxon>Ostreobineae</taxon>
        <taxon>Ostreobiaceae</taxon>
        <taxon>Ostreobium</taxon>
    </lineage>
</organism>
<comment type="caution">
    <text evidence="2">The sequence shown here is derived from an EMBL/GenBank/DDBJ whole genome shotgun (WGS) entry which is preliminary data.</text>
</comment>
<gene>
    <name evidence="2" type="ORF">OSTQU699_LOCUS10273</name>
</gene>
<evidence type="ECO:0000313" key="2">
    <source>
        <dbReference type="EMBL" id="CAD7704918.1"/>
    </source>
</evidence>
<dbReference type="Pfam" id="PF15704">
    <property type="entry name" value="Mt_ATP_synt"/>
    <property type="match status" value="1"/>
</dbReference>
<dbReference type="InterPro" id="IPR031432">
    <property type="entry name" value="MGP1"/>
</dbReference>
<dbReference type="OrthoDB" id="508070at2759"/>
<name>A0A8S1JF03_9CHLO</name>
<reference evidence="2" key="1">
    <citation type="submission" date="2020-12" db="EMBL/GenBank/DDBJ databases">
        <authorList>
            <person name="Iha C."/>
        </authorList>
    </citation>
    <scope>NUCLEOTIDE SEQUENCE</scope>
</reference>
<keyword evidence="1" id="KW-0175">Coiled coil</keyword>
<feature type="coiled-coil region" evidence="1">
    <location>
        <begin position="116"/>
        <end position="147"/>
    </location>
</feature>
<dbReference type="AlphaFoldDB" id="A0A8S1JF03"/>
<evidence type="ECO:0000313" key="3">
    <source>
        <dbReference type="Proteomes" id="UP000708148"/>
    </source>
</evidence>
<dbReference type="EMBL" id="CAJHUC010002973">
    <property type="protein sequence ID" value="CAD7704918.1"/>
    <property type="molecule type" value="Genomic_DNA"/>
</dbReference>
<proteinExistence type="predicted"/>
<keyword evidence="3" id="KW-1185">Reference proteome</keyword>